<evidence type="ECO:0000256" key="1">
    <source>
        <dbReference type="SAM" id="MobiDB-lite"/>
    </source>
</evidence>
<sequence>MKTFAPYLPGTSRSTGRLAPAVVVIAVGVVGACSGGAADPTPPTGPPPGSNSTELVPASPTAVTPESPTAKPAEAATLPDVVGMNHQRAQDTMQAAGFYALREVDASGQGRALVWDRNWVVVSQSPEGGADVPVDTVVTLNSKKADE</sequence>
<dbReference type="InterPro" id="IPR005543">
    <property type="entry name" value="PASTA_dom"/>
</dbReference>
<dbReference type="Proteomes" id="UP000243799">
    <property type="component" value="Unassembled WGS sequence"/>
</dbReference>
<gene>
    <name evidence="3" type="ORF">SAMN05216266_101796</name>
</gene>
<name>A0A1I0W811_9PSEU</name>
<accession>A0A1I0W811</accession>
<dbReference type="EMBL" id="FOKG01000001">
    <property type="protein sequence ID" value="SFA84410.1"/>
    <property type="molecule type" value="Genomic_DNA"/>
</dbReference>
<evidence type="ECO:0000313" key="4">
    <source>
        <dbReference type="Proteomes" id="UP000243799"/>
    </source>
</evidence>
<feature type="region of interest" description="Disordered" evidence="1">
    <location>
        <begin position="37"/>
        <end position="72"/>
    </location>
</feature>
<proteinExistence type="predicted"/>
<dbReference type="Gene3D" id="3.30.10.20">
    <property type="match status" value="1"/>
</dbReference>
<feature type="domain" description="PASTA" evidence="2">
    <location>
        <begin position="71"/>
        <end position="144"/>
    </location>
</feature>
<dbReference type="PROSITE" id="PS51178">
    <property type="entry name" value="PASTA"/>
    <property type="match status" value="1"/>
</dbReference>
<evidence type="ECO:0000259" key="2">
    <source>
        <dbReference type="PROSITE" id="PS51178"/>
    </source>
</evidence>
<dbReference type="CDD" id="cd06577">
    <property type="entry name" value="PASTA_pknB"/>
    <property type="match status" value="1"/>
</dbReference>
<feature type="compositionally biased region" description="Pro residues" evidence="1">
    <location>
        <begin position="40"/>
        <end position="49"/>
    </location>
</feature>
<evidence type="ECO:0000313" key="3">
    <source>
        <dbReference type="EMBL" id="SFA84410.1"/>
    </source>
</evidence>
<dbReference type="Pfam" id="PF03793">
    <property type="entry name" value="PASTA"/>
    <property type="match status" value="1"/>
</dbReference>
<organism evidence="3 4">
    <name type="scientific">Amycolatopsis marina</name>
    <dbReference type="NCBI Taxonomy" id="490629"/>
    <lineage>
        <taxon>Bacteria</taxon>
        <taxon>Bacillati</taxon>
        <taxon>Actinomycetota</taxon>
        <taxon>Actinomycetes</taxon>
        <taxon>Pseudonocardiales</taxon>
        <taxon>Pseudonocardiaceae</taxon>
        <taxon>Amycolatopsis</taxon>
    </lineage>
</organism>
<keyword evidence="4" id="KW-1185">Reference proteome</keyword>
<dbReference type="STRING" id="490629.SAMN05216266_101796"/>
<protein>
    <submittedName>
        <fullName evidence="3">PASTA domain-containing protein</fullName>
    </submittedName>
</protein>
<reference evidence="4" key="1">
    <citation type="submission" date="2016-10" db="EMBL/GenBank/DDBJ databases">
        <authorList>
            <person name="Varghese N."/>
            <person name="Submissions S."/>
        </authorList>
    </citation>
    <scope>NUCLEOTIDE SEQUENCE [LARGE SCALE GENOMIC DNA]</scope>
    <source>
        <strain evidence="4">CGMCC 4.3568</strain>
    </source>
</reference>
<dbReference type="AlphaFoldDB" id="A0A1I0W811"/>
<dbReference type="PROSITE" id="PS51257">
    <property type="entry name" value="PROKAR_LIPOPROTEIN"/>
    <property type="match status" value="1"/>
</dbReference>